<accession>A0AAW2SVT1</accession>
<protein>
    <submittedName>
        <fullName evidence="1">Calmodulin-binding transcription activator 3</fullName>
    </submittedName>
</protein>
<comment type="caution">
    <text evidence="1">The sequence shown here is derived from an EMBL/GenBank/DDBJ whole genome shotgun (WGS) entry which is preliminary data.</text>
</comment>
<organism evidence="1">
    <name type="scientific">Sesamum calycinum</name>
    <dbReference type="NCBI Taxonomy" id="2727403"/>
    <lineage>
        <taxon>Eukaryota</taxon>
        <taxon>Viridiplantae</taxon>
        <taxon>Streptophyta</taxon>
        <taxon>Embryophyta</taxon>
        <taxon>Tracheophyta</taxon>
        <taxon>Spermatophyta</taxon>
        <taxon>Magnoliopsida</taxon>
        <taxon>eudicotyledons</taxon>
        <taxon>Gunneridae</taxon>
        <taxon>Pentapetalae</taxon>
        <taxon>asterids</taxon>
        <taxon>lamiids</taxon>
        <taxon>Lamiales</taxon>
        <taxon>Pedaliaceae</taxon>
        <taxon>Sesamum</taxon>
    </lineage>
</organism>
<dbReference type="EMBL" id="JACGWM010000001">
    <property type="protein sequence ID" value="KAL0396565.1"/>
    <property type="molecule type" value="Genomic_DNA"/>
</dbReference>
<gene>
    <name evidence="1" type="ORF">Scaly_0104900</name>
</gene>
<reference evidence="1" key="1">
    <citation type="submission" date="2020-06" db="EMBL/GenBank/DDBJ databases">
        <authorList>
            <person name="Li T."/>
            <person name="Hu X."/>
            <person name="Zhang T."/>
            <person name="Song X."/>
            <person name="Zhang H."/>
            <person name="Dai N."/>
            <person name="Sheng W."/>
            <person name="Hou X."/>
            <person name="Wei L."/>
        </authorList>
    </citation>
    <scope>NUCLEOTIDE SEQUENCE</scope>
    <source>
        <strain evidence="1">KEN8</strain>
        <tissue evidence="1">Leaf</tissue>
    </source>
</reference>
<dbReference type="AlphaFoldDB" id="A0AAW2SVT1"/>
<name>A0AAW2SVT1_9LAMI</name>
<evidence type="ECO:0000313" key="1">
    <source>
        <dbReference type="EMBL" id="KAL0396565.1"/>
    </source>
</evidence>
<reference evidence="1" key="2">
    <citation type="journal article" date="2024" name="Plant">
        <title>Genomic evolution and insights into agronomic trait innovations of Sesamum species.</title>
        <authorList>
            <person name="Miao H."/>
            <person name="Wang L."/>
            <person name="Qu L."/>
            <person name="Liu H."/>
            <person name="Sun Y."/>
            <person name="Le M."/>
            <person name="Wang Q."/>
            <person name="Wei S."/>
            <person name="Zheng Y."/>
            <person name="Lin W."/>
            <person name="Duan Y."/>
            <person name="Cao H."/>
            <person name="Xiong S."/>
            <person name="Wang X."/>
            <person name="Wei L."/>
            <person name="Li C."/>
            <person name="Ma Q."/>
            <person name="Ju M."/>
            <person name="Zhao R."/>
            <person name="Li G."/>
            <person name="Mu C."/>
            <person name="Tian Q."/>
            <person name="Mei H."/>
            <person name="Zhang T."/>
            <person name="Gao T."/>
            <person name="Zhang H."/>
        </authorList>
    </citation>
    <scope>NUCLEOTIDE SEQUENCE</scope>
    <source>
        <strain evidence="1">KEN8</strain>
    </source>
</reference>
<sequence length="109" mass="13040">MIDAERKEDDYNFLEKGRKQTDERLQKALARMKSMVQYLKTRDPYRKLLNVVPEMQETKTRTGWKSGLVLNIMAFSRPMSRKRMHFWPITLTQIKRHSCGLFSQAYLLN</sequence>
<proteinExistence type="predicted"/>